<feature type="transmembrane region" description="Helical" evidence="12">
    <location>
        <begin position="65"/>
        <end position="87"/>
    </location>
</feature>
<dbReference type="InterPro" id="IPR050173">
    <property type="entry name" value="ABC_transporter_C-like"/>
</dbReference>
<dbReference type="SUPFAM" id="SSF52540">
    <property type="entry name" value="P-loop containing nucleoside triphosphate hydrolases"/>
    <property type="match status" value="2"/>
</dbReference>
<organism evidence="15 16">
    <name type="scientific">Diaporthe ampelina</name>
    <dbReference type="NCBI Taxonomy" id="1214573"/>
    <lineage>
        <taxon>Eukaryota</taxon>
        <taxon>Fungi</taxon>
        <taxon>Dikarya</taxon>
        <taxon>Ascomycota</taxon>
        <taxon>Pezizomycotina</taxon>
        <taxon>Sordariomycetes</taxon>
        <taxon>Sordariomycetidae</taxon>
        <taxon>Diaporthales</taxon>
        <taxon>Diaporthaceae</taxon>
        <taxon>Diaporthe</taxon>
    </lineage>
</organism>
<reference evidence="15 16" key="1">
    <citation type="submission" date="2015-05" db="EMBL/GenBank/DDBJ databases">
        <title>Distinctive expansion of gene families associated with plant cell wall degradation and secondary metabolism in the genomes of grapevine trunk pathogens.</title>
        <authorList>
            <person name="Lawrence D.P."/>
            <person name="Travadon R."/>
            <person name="Rolshausen P.E."/>
            <person name="Baumgartner K."/>
        </authorList>
    </citation>
    <scope>NUCLEOTIDE SEQUENCE [LARGE SCALE GENOMIC DNA]</scope>
    <source>
        <strain evidence="15">DA912</strain>
    </source>
</reference>
<feature type="transmembrane region" description="Helical" evidence="12">
    <location>
        <begin position="125"/>
        <end position="147"/>
    </location>
</feature>
<feature type="transmembrane region" description="Helical" evidence="12">
    <location>
        <begin position="395"/>
        <end position="418"/>
    </location>
</feature>
<evidence type="ECO:0000313" key="16">
    <source>
        <dbReference type="Proteomes" id="UP000034680"/>
    </source>
</evidence>
<evidence type="ECO:0000256" key="11">
    <source>
        <dbReference type="ARBA" id="ARBA00059074"/>
    </source>
</evidence>
<evidence type="ECO:0000313" key="15">
    <source>
        <dbReference type="EMBL" id="KKY36337.1"/>
    </source>
</evidence>
<feature type="transmembrane region" description="Helical" evidence="12">
    <location>
        <begin position="751"/>
        <end position="773"/>
    </location>
</feature>
<feature type="transmembrane region" description="Helical" evidence="12">
    <location>
        <begin position="793"/>
        <end position="821"/>
    </location>
</feature>
<dbReference type="InterPro" id="IPR003439">
    <property type="entry name" value="ABC_transporter-like_ATP-bd"/>
</dbReference>
<dbReference type="GO" id="GO:0140359">
    <property type="term" value="F:ABC-type transporter activity"/>
    <property type="evidence" value="ECO:0007669"/>
    <property type="project" value="InterPro"/>
</dbReference>
<dbReference type="InterPro" id="IPR044726">
    <property type="entry name" value="ABCC_6TM_D2"/>
</dbReference>
<comment type="caution">
    <text evidence="15">The sequence shown here is derived from an EMBL/GenBank/DDBJ whole genome shotgun (WGS) entry which is preliminary data.</text>
</comment>
<dbReference type="FunFam" id="1.20.1560.10:FF:000066">
    <property type="entry name" value="ABC multidrug transporter (Eurofung)"/>
    <property type="match status" value="1"/>
</dbReference>
<keyword evidence="3" id="KW-0813">Transport</keyword>
<evidence type="ECO:0000256" key="2">
    <source>
        <dbReference type="ARBA" id="ARBA00009726"/>
    </source>
</evidence>
<dbReference type="SMART" id="SM00382">
    <property type="entry name" value="AAA"/>
    <property type="match status" value="2"/>
</dbReference>
<dbReference type="InterPro" id="IPR056227">
    <property type="entry name" value="TMD0_ABC"/>
</dbReference>
<dbReference type="Pfam" id="PF24357">
    <property type="entry name" value="TMD0_ABC"/>
    <property type="match status" value="1"/>
</dbReference>
<keyword evidence="8" id="KW-0843">Virulence</keyword>
<keyword evidence="10" id="KW-0325">Glycoprotein</keyword>
<keyword evidence="4 12" id="KW-0812">Transmembrane</keyword>
<dbReference type="SUPFAM" id="SSF90123">
    <property type="entry name" value="ABC transporter transmembrane region"/>
    <property type="match status" value="2"/>
</dbReference>
<evidence type="ECO:0000256" key="3">
    <source>
        <dbReference type="ARBA" id="ARBA00022448"/>
    </source>
</evidence>
<protein>
    <submittedName>
        <fullName evidence="15">Putative abc multidrug</fullName>
    </submittedName>
</protein>
<dbReference type="EMBL" id="LCUC01000131">
    <property type="protein sequence ID" value="KKY36337.1"/>
    <property type="molecule type" value="Genomic_DNA"/>
</dbReference>
<feature type="transmembrane region" description="Helical" evidence="12">
    <location>
        <begin position="93"/>
        <end position="113"/>
    </location>
</feature>
<dbReference type="Gene3D" id="1.20.1560.10">
    <property type="entry name" value="ABC transporter type 1, transmembrane domain"/>
    <property type="match status" value="2"/>
</dbReference>
<dbReference type="STRING" id="1214573.A0A0G2FQ55"/>
<accession>A0A0G2FQ55</accession>
<feature type="domain" description="ABC transmembrane type-1" evidence="14">
    <location>
        <begin position="274"/>
        <end position="453"/>
    </location>
</feature>
<dbReference type="PROSITE" id="PS50893">
    <property type="entry name" value="ABC_TRANSPORTER_2"/>
    <property type="match status" value="2"/>
</dbReference>
<feature type="transmembrane region" description="Helical" evidence="12">
    <location>
        <begin position="316"/>
        <end position="336"/>
    </location>
</feature>
<dbReference type="CDD" id="cd03250">
    <property type="entry name" value="ABCC_MRP_domain1"/>
    <property type="match status" value="1"/>
</dbReference>
<dbReference type="GO" id="GO:0016020">
    <property type="term" value="C:membrane"/>
    <property type="evidence" value="ECO:0007669"/>
    <property type="project" value="UniProtKB-SubCell"/>
</dbReference>
<feature type="transmembrane region" description="Helical" evidence="12">
    <location>
        <begin position="877"/>
        <end position="904"/>
    </location>
</feature>
<dbReference type="InterPro" id="IPR017871">
    <property type="entry name" value="ABC_transporter-like_CS"/>
</dbReference>
<dbReference type="InterPro" id="IPR003593">
    <property type="entry name" value="AAA+_ATPase"/>
</dbReference>
<evidence type="ECO:0000256" key="10">
    <source>
        <dbReference type="ARBA" id="ARBA00023180"/>
    </source>
</evidence>
<keyword evidence="16" id="KW-1185">Reference proteome</keyword>
<dbReference type="PANTHER" id="PTHR24223:SF345">
    <property type="entry name" value="ABC MULTIDRUG TRANSPORTER (EUROFUNG)"/>
    <property type="match status" value="1"/>
</dbReference>
<keyword evidence="7 12" id="KW-1133">Transmembrane helix</keyword>
<feature type="transmembrane region" description="Helical" evidence="12">
    <location>
        <begin position="153"/>
        <end position="172"/>
    </location>
</feature>
<dbReference type="Proteomes" id="UP000034680">
    <property type="component" value="Unassembled WGS sequence"/>
</dbReference>
<dbReference type="GO" id="GO:0016887">
    <property type="term" value="F:ATP hydrolysis activity"/>
    <property type="evidence" value="ECO:0007669"/>
    <property type="project" value="InterPro"/>
</dbReference>
<feature type="domain" description="ABC transporter" evidence="13">
    <location>
        <begin position="1066"/>
        <end position="1306"/>
    </location>
</feature>
<dbReference type="FunFam" id="3.40.50.300:FF:001854">
    <property type="entry name" value="ABC multidrug transporter (Eurofung)"/>
    <property type="match status" value="1"/>
</dbReference>
<evidence type="ECO:0000259" key="13">
    <source>
        <dbReference type="PROSITE" id="PS50893"/>
    </source>
</evidence>
<comment type="function">
    <text evidence="11">ABC-type transporter; part of the gene cluster that mediates the biosynthesis of the phomopsins, a group of hexapeptide mycotoxins which infects lupins and causes lupinosis disease in livestock.</text>
</comment>
<keyword evidence="9 12" id="KW-0472">Membrane</keyword>
<dbReference type="InterPro" id="IPR027417">
    <property type="entry name" value="P-loop_NTPase"/>
</dbReference>
<evidence type="ECO:0000259" key="14">
    <source>
        <dbReference type="PROSITE" id="PS50929"/>
    </source>
</evidence>
<evidence type="ECO:0000256" key="12">
    <source>
        <dbReference type="SAM" id="Phobius"/>
    </source>
</evidence>
<evidence type="ECO:0000256" key="5">
    <source>
        <dbReference type="ARBA" id="ARBA00022741"/>
    </source>
</evidence>
<dbReference type="PROSITE" id="PS00211">
    <property type="entry name" value="ABC_TRANSPORTER_1"/>
    <property type="match status" value="2"/>
</dbReference>
<dbReference type="Gene3D" id="3.40.50.300">
    <property type="entry name" value="P-loop containing nucleotide triphosphate hydrolases"/>
    <property type="match status" value="2"/>
</dbReference>
<feature type="transmembrane region" description="Helical" evidence="12">
    <location>
        <begin position="291"/>
        <end position="310"/>
    </location>
</feature>
<evidence type="ECO:0000256" key="4">
    <source>
        <dbReference type="ARBA" id="ARBA00022692"/>
    </source>
</evidence>
<comment type="subcellular location">
    <subcellularLocation>
        <location evidence="1">Membrane</location>
        <topology evidence="1">Multi-pass membrane protein</topology>
    </subcellularLocation>
</comment>
<feature type="domain" description="ABC transmembrane type-1" evidence="14">
    <location>
        <begin position="759"/>
        <end position="1029"/>
    </location>
</feature>
<dbReference type="InterPro" id="IPR036640">
    <property type="entry name" value="ABC1_TM_sf"/>
</dbReference>
<dbReference type="InterPro" id="IPR011527">
    <property type="entry name" value="ABC1_TM_dom"/>
</dbReference>
<dbReference type="GO" id="GO:0005524">
    <property type="term" value="F:ATP binding"/>
    <property type="evidence" value="ECO:0007669"/>
    <property type="project" value="UniProtKB-KW"/>
</dbReference>
<gene>
    <name evidence="15" type="ORF">UCDDA912_g03666</name>
</gene>
<feature type="domain" description="ABC transporter" evidence="13">
    <location>
        <begin position="505"/>
        <end position="733"/>
    </location>
</feature>
<comment type="similarity">
    <text evidence="2">Belongs to the ABC transporter superfamily. ABCC family. Conjugate transporter (TC 3.A.1.208) subfamily.</text>
</comment>
<evidence type="ECO:0000256" key="7">
    <source>
        <dbReference type="ARBA" id="ARBA00022989"/>
    </source>
</evidence>
<evidence type="ECO:0000256" key="1">
    <source>
        <dbReference type="ARBA" id="ARBA00004141"/>
    </source>
</evidence>
<evidence type="ECO:0000256" key="8">
    <source>
        <dbReference type="ARBA" id="ARBA00023026"/>
    </source>
</evidence>
<keyword evidence="5" id="KW-0547">Nucleotide-binding</keyword>
<keyword evidence="6" id="KW-0067">ATP-binding</keyword>
<evidence type="ECO:0000256" key="9">
    <source>
        <dbReference type="ARBA" id="ARBA00023136"/>
    </source>
</evidence>
<proteinExistence type="inferred from homology"/>
<reference evidence="15 16" key="2">
    <citation type="submission" date="2015-05" db="EMBL/GenBank/DDBJ databases">
        <authorList>
            <person name="Morales-Cruz A."/>
            <person name="Amrine K.C."/>
            <person name="Cantu D."/>
        </authorList>
    </citation>
    <scope>NUCLEOTIDE SEQUENCE [LARGE SCALE GENOMIC DNA]</scope>
    <source>
        <strain evidence="15">DA912</strain>
    </source>
</reference>
<dbReference type="CDD" id="cd18580">
    <property type="entry name" value="ABC_6TM_ABCC_D2"/>
    <property type="match status" value="1"/>
</dbReference>
<dbReference type="Pfam" id="PF00664">
    <property type="entry name" value="ABC_membrane"/>
    <property type="match status" value="1"/>
</dbReference>
<dbReference type="PANTHER" id="PTHR24223">
    <property type="entry name" value="ATP-BINDING CASSETTE SUB-FAMILY C"/>
    <property type="match status" value="1"/>
</dbReference>
<feature type="transmembrane region" description="Helical" evidence="12">
    <location>
        <begin position="973"/>
        <end position="994"/>
    </location>
</feature>
<feature type="transmembrane region" description="Helical" evidence="12">
    <location>
        <begin position="27"/>
        <end position="44"/>
    </location>
</feature>
<name>A0A0G2FQ55_9PEZI</name>
<dbReference type="OrthoDB" id="6500128at2759"/>
<evidence type="ECO:0000256" key="6">
    <source>
        <dbReference type="ARBA" id="ARBA00022840"/>
    </source>
</evidence>
<dbReference type="FunFam" id="1.20.1560.10:FF:000055">
    <property type="entry name" value="ABC multidrug transporter (Eurofung)"/>
    <property type="match status" value="1"/>
</dbReference>
<sequence length="1310" mass="143533">MPFSTGEGGLFQLSQENFDFNVQFEQLFFSIIPSALFIATSLWRTVSQARKPTVVDAPVFQLIKLCTITTYVGLELSLLILVAVGSFHVTSMFMASSVLKLVSALFMITLSVVDHSKSPRPSVLLSSYLFLTLLLDAAQARTLFLSSDQKPEVTYSSIFCAAIALKAGILLLEAQRKSRWVNWDEKEHSPEETSGIFSLGIFSWLNRLFLEGYRKILTIRDLYPLDSTLNGKVLHDEFSKNVDYSKLKGDKFVTETFIKATKSRIGTTDDSAALTLMSTDMERIMMGFRSLHDIWASIIQAALAAWMLYIRLGVVFVVPMGVVVVCFGGLAVLVNFTGDSQRAWMAGVQRRVGLTATVIASMKNLKISGLSAAVRDFVQRLRVEELAAGARFRKIAIVAALFGFTPLLISPPLTFAFARTTLDSSTMFTSLSYLLLLTNPLSQVFQSVPQLLSGLACLGRIQAFLECENRHDFRRVLADMRLDAEKVAAETAALTDPKSDSAHPIVINNGSFGWEADKSALRNIDTKIPRSSLTIVVGPVGSGKSTLCKALLGEIPFSEGSVTLSTRFPHVGFCDQTAFLSNGSIRDNILGFSPFDNDRYTQVIEATSLGFDLATLPQGDRTNVGSDGITLSGGQKQRVSLARALYLQTDLLILDDVFSGLDADTEEQVFRQTFGPDGLLRKRCSTVVLCTHSVRHLPASDHIIALGNGTVVEQGSFEELMSSQGYVQRLEADEARRAGDKTVYKHYFKSMGILLAASSLFFGALWGFFTNFPTIWLKYWSDDVYSDHPTHSYVYYAGIYGLLQICAMLSLLLLGIALFIVSVKRAGANLHQDALRTLIQAPLVFFTKTDTGVVTNLFSQDLNLVDTELPNALLNTLFCGAVMLTSSGFFAISYPFLAALLYIVQKFYLRTSRQLRLLDLEAKSPLYTHFLDTLKGITTLRAFGFIPEDMQKNVHLINTSQRPAYLLLMIQSWLNLVLDLVVMVMAAVLTTLAVRLHSNSGFAGASLVSLMSFGENLSGIVIFYTQLETSIGAIARLKTFSADVKPEDRDEEDIVPPEQWPPTGVVELKGVSASYDVGDQPDEKPNLALRDVHLKIGSGEKVAICGRTGSGKSSLIALLLKLLDPTPETEASLMIDSTPLRTVFLPDGSTFQANLDPSDVSSAEDCKAVLAAVDLWSFVQDRGGLNAGMSASTLSAGQRQLMSLGRALLRRRIRASNLGMGGGGSEGGVLLLDEVSSSVDHETERVMQEIIKKEFREYTVIAVSHRLEMIMDFDRVVVMDTGVVVEVGNPQVLAGEAESRFGELVRAGAK</sequence>
<dbReference type="Pfam" id="PF00005">
    <property type="entry name" value="ABC_tran"/>
    <property type="match status" value="2"/>
</dbReference>
<dbReference type="PROSITE" id="PS50929">
    <property type="entry name" value="ABC_TM1F"/>
    <property type="match status" value="2"/>
</dbReference>